<dbReference type="InterPro" id="IPR011519">
    <property type="entry name" value="UnbV_ASPIC"/>
</dbReference>
<dbReference type="InterPro" id="IPR028994">
    <property type="entry name" value="Integrin_alpha_N"/>
</dbReference>
<evidence type="ECO:0000256" key="3">
    <source>
        <dbReference type="SAM" id="SignalP"/>
    </source>
</evidence>
<accession>A0A2N9LW22</accession>
<gene>
    <name evidence="5" type="ORF">SBA5_590059</name>
</gene>
<dbReference type="Pfam" id="PF07593">
    <property type="entry name" value="UnbV_ASPIC"/>
    <property type="match status" value="1"/>
</dbReference>
<name>A0A2N9LW22_9BACT</name>
<dbReference type="Gene3D" id="2.130.10.130">
    <property type="entry name" value="Integrin alpha, N-terminal"/>
    <property type="match status" value="1"/>
</dbReference>
<dbReference type="PANTHER" id="PTHR16026">
    <property type="entry name" value="CARTILAGE ACIDIC PROTEIN 1"/>
    <property type="match status" value="1"/>
</dbReference>
<feature type="signal peptide" evidence="3">
    <location>
        <begin position="1"/>
        <end position="25"/>
    </location>
</feature>
<dbReference type="PANTHER" id="PTHR16026:SF0">
    <property type="entry name" value="CARTILAGE ACIDIC PROTEIN 1"/>
    <property type="match status" value="1"/>
</dbReference>
<dbReference type="InterPro" id="IPR027039">
    <property type="entry name" value="Crtac1"/>
</dbReference>
<evidence type="ECO:0000256" key="2">
    <source>
        <dbReference type="SAM" id="MobiDB-lite"/>
    </source>
</evidence>
<dbReference type="InterPro" id="IPR013517">
    <property type="entry name" value="FG-GAP"/>
</dbReference>
<protein>
    <submittedName>
        <fullName evidence="5">FG-GAP repeat protein</fullName>
    </submittedName>
</protein>
<feature type="chain" id="PRO_5014673536" evidence="3">
    <location>
        <begin position="26"/>
        <end position="601"/>
    </location>
</feature>
<feature type="domain" description="ASPIC/UnbV" evidence="4">
    <location>
        <begin position="514"/>
        <end position="580"/>
    </location>
</feature>
<organism evidence="5 6">
    <name type="scientific">Candidatus Sulfuritelmatomonas gaucii</name>
    <dbReference type="NCBI Taxonomy" id="2043161"/>
    <lineage>
        <taxon>Bacteria</taxon>
        <taxon>Pseudomonadati</taxon>
        <taxon>Acidobacteriota</taxon>
        <taxon>Terriglobia</taxon>
        <taxon>Terriglobales</taxon>
        <taxon>Acidobacteriaceae</taxon>
        <taxon>Candidatus Sulfuritelmatomonas</taxon>
    </lineage>
</organism>
<feature type="region of interest" description="Disordered" evidence="2">
    <location>
        <begin position="34"/>
        <end position="56"/>
    </location>
</feature>
<evidence type="ECO:0000259" key="4">
    <source>
        <dbReference type="Pfam" id="PF07593"/>
    </source>
</evidence>
<dbReference type="SUPFAM" id="SSF69318">
    <property type="entry name" value="Integrin alpha N-terminal domain"/>
    <property type="match status" value="1"/>
</dbReference>
<feature type="compositionally biased region" description="Basic and acidic residues" evidence="2">
    <location>
        <begin position="38"/>
        <end position="47"/>
    </location>
</feature>
<dbReference type="EMBL" id="OKRB01000118">
    <property type="protein sequence ID" value="SPE27365.1"/>
    <property type="molecule type" value="Genomic_DNA"/>
</dbReference>
<sequence length="601" mass="65216">MKLRVSIWRGLVALSFFCAQGMIFAQMGMGTPTPLSPAERKKAEAERTATGPVPNYPELVDITKSTGIRFDHKSSPEGKFIAESMSGGVVLIDYDGDGWPDIYFTNAQSVDMALHGVKSRSALFHNNHDGTFTDVTEKAGVGYPCWAMGAAVGDYNNDGRPDLLVTCLNGVVLYRNNGDGTFTDVTKESGLGSDSGWATGAAFGDYDNDGYADLFVSHYVDFHLDNLPVFGSSKSCKYLGLDVQCGPRGLKGLPDNLYHNNGNGTFTDVSKQAGVDDAERRYGLTSIWSDFNNDGKLDLFVTNDGEANYLYQGDGNGKFEDVALLAGVAANEDGAEQANMGLAYGDYLHSGRMSLAISHFDIEYTALYTNDGDMNFTDNSVASGIARGTQGYVGWGDAFVDFANNGWQDFFVVSGHVYPQVDSTHTATHFLQPKLLFLNLRDGTFQNISRRVGPALEIPQVSRGLAVGDLFNDGRMEAVVENLVGEPMILRPEGGPKNHWVSFQLEGVECNRLALNARVRVSAGDLVQLREVISGGSYLSQNDLRLHFGLGGHESIDRAEVLWPDGKKDTLTHLATDHFYVVREGQGIVSTGLPEPPTNLP</sequence>
<evidence type="ECO:0000313" key="6">
    <source>
        <dbReference type="Proteomes" id="UP000239735"/>
    </source>
</evidence>
<dbReference type="Proteomes" id="UP000239735">
    <property type="component" value="Unassembled WGS sequence"/>
</dbReference>
<dbReference type="AlphaFoldDB" id="A0A2N9LW22"/>
<dbReference type="Pfam" id="PF13517">
    <property type="entry name" value="FG-GAP_3"/>
    <property type="match status" value="3"/>
</dbReference>
<evidence type="ECO:0000313" key="5">
    <source>
        <dbReference type="EMBL" id="SPE27365.1"/>
    </source>
</evidence>
<proteinExistence type="predicted"/>
<evidence type="ECO:0000256" key="1">
    <source>
        <dbReference type="ARBA" id="ARBA00022729"/>
    </source>
</evidence>
<reference evidence="6" key="1">
    <citation type="submission" date="2018-02" db="EMBL/GenBank/DDBJ databases">
        <authorList>
            <person name="Hausmann B."/>
        </authorList>
    </citation>
    <scope>NUCLEOTIDE SEQUENCE [LARGE SCALE GENOMIC DNA]</scope>
    <source>
        <strain evidence="6">Peat soil MAG SbA5</strain>
    </source>
</reference>
<keyword evidence="1 3" id="KW-0732">Signal</keyword>